<proteinExistence type="predicted"/>
<sequence length="108" mass="12351">MPLPQNRRASLGTHVQVVHDLHVDAQRGVLHHAVRWWYPPGGRQNESRAQWGGIGRSLRDSLRSNETRQQICHLTPVASERMVLPRPCQPIWLIPEVVQHGTTTSWVD</sequence>
<organism evidence="1 2">
    <name type="scientific">Iphiclides podalirius</name>
    <name type="common">scarce swallowtail</name>
    <dbReference type="NCBI Taxonomy" id="110791"/>
    <lineage>
        <taxon>Eukaryota</taxon>
        <taxon>Metazoa</taxon>
        <taxon>Ecdysozoa</taxon>
        <taxon>Arthropoda</taxon>
        <taxon>Hexapoda</taxon>
        <taxon>Insecta</taxon>
        <taxon>Pterygota</taxon>
        <taxon>Neoptera</taxon>
        <taxon>Endopterygota</taxon>
        <taxon>Lepidoptera</taxon>
        <taxon>Glossata</taxon>
        <taxon>Ditrysia</taxon>
        <taxon>Papilionoidea</taxon>
        <taxon>Papilionidae</taxon>
        <taxon>Papilioninae</taxon>
        <taxon>Iphiclides</taxon>
    </lineage>
</organism>
<gene>
    <name evidence="1" type="ORF">IPOD504_LOCUS3172</name>
</gene>
<keyword evidence="2" id="KW-1185">Reference proteome</keyword>
<reference evidence="1" key="1">
    <citation type="submission" date="2022-03" db="EMBL/GenBank/DDBJ databases">
        <authorList>
            <person name="Martin H S."/>
        </authorList>
    </citation>
    <scope>NUCLEOTIDE SEQUENCE</scope>
</reference>
<protein>
    <submittedName>
        <fullName evidence="1">Uncharacterized protein</fullName>
    </submittedName>
</protein>
<dbReference type="Proteomes" id="UP000837857">
    <property type="component" value="Chromosome 13"/>
</dbReference>
<dbReference type="EMBL" id="OW152825">
    <property type="protein sequence ID" value="CAH2041452.1"/>
    <property type="molecule type" value="Genomic_DNA"/>
</dbReference>
<accession>A0ABN8HX75</accession>
<name>A0ABN8HX75_9NEOP</name>
<evidence type="ECO:0000313" key="2">
    <source>
        <dbReference type="Proteomes" id="UP000837857"/>
    </source>
</evidence>
<feature type="non-terminal residue" evidence="1">
    <location>
        <position position="108"/>
    </location>
</feature>
<evidence type="ECO:0000313" key="1">
    <source>
        <dbReference type="EMBL" id="CAH2041452.1"/>
    </source>
</evidence>